<reference evidence="1" key="2">
    <citation type="submission" date="2022-06" db="UniProtKB">
        <authorList>
            <consortium name="EnsemblMetazoa"/>
        </authorList>
    </citation>
    <scope>IDENTIFICATION</scope>
    <source>
        <strain evidence="1">DF5081</strain>
    </source>
</reference>
<dbReference type="Proteomes" id="UP000005237">
    <property type="component" value="Unassembled WGS sequence"/>
</dbReference>
<organism evidence="1 2">
    <name type="scientific">Caenorhabditis japonica</name>
    <dbReference type="NCBI Taxonomy" id="281687"/>
    <lineage>
        <taxon>Eukaryota</taxon>
        <taxon>Metazoa</taxon>
        <taxon>Ecdysozoa</taxon>
        <taxon>Nematoda</taxon>
        <taxon>Chromadorea</taxon>
        <taxon>Rhabditida</taxon>
        <taxon>Rhabditina</taxon>
        <taxon>Rhabditomorpha</taxon>
        <taxon>Rhabditoidea</taxon>
        <taxon>Rhabditidae</taxon>
        <taxon>Peloderinae</taxon>
        <taxon>Caenorhabditis</taxon>
    </lineage>
</organism>
<dbReference type="PANTHER" id="PTHR23124:SF141">
    <property type="entry name" value="C-TYPE LECTIN DOMAIN-CONTAINING PROTEIN-RELATED"/>
    <property type="match status" value="1"/>
</dbReference>
<keyword evidence="2" id="KW-1185">Reference proteome</keyword>
<sequence>MAVSYGVVDLTENCTLVDKIVAPNFKDCVYYCGNNETAKVCFWSAENYCMSCGEKQIASFKRDRSGLPTAVKGDGVCPTGDLVTKLDTSTINPFTTSTIDTKTTTTTIKCPPDAGMFSRKAGWWCIEVKMSTNAIFIKSDAEALCKNNNYPVVSGLDSKQELTFVNKMAKQYLPTFTSIKSKAVWVNGERRPECYTAGRSECTGIKAFNFTDPYLSNYGGYIWQSKPIQQPDGSTENGKIQNCIVVLAAIFGEFTNSTVDDVSCSETSDVGFERKFVACGKPASYS</sequence>
<dbReference type="AlphaFoldDB" id="A0A8R1HVD6"/>
<name>A0A8R1HVD6_CAEJA</name>
<proteinExistence type="predicted"/>
<reference evidence="2" key="1">
    <citation type="submission" date="2010-08" db="EMBL/GenBank/DDBJ databases">
        <authorList>
            <consortium name="Caenorhabditis japonica Sequencing Consortium"/>
            <person name="Wilson R.K."/>
        </authorList>
    </citation>
    <scope>NUCLEOTIDE SEQUENCE [LARGE SCALE GENOMIC DNA]</scope>
    <source>
        <strain evidence="2">DF5081</strain>
    </source>
</reference>
<evidence type="ECO:0000313" key="1">
    <source>
        <dbReference type="EnsemblMetazoa" id="CJA08460b.1"/>
    </source>
</evidence>
<dbReference type="InterPro" id="IPR016187">
    <property type="entry name" value="CTDL_fold"/>
</dbReference>
<evidence type="ECO:0000313" key="2">
    <source>
        <dbReference type="Proteomes" id="UP000005237"/>
    </source>
</evidence>
<evidence type="ECO:0008006" key="3">
    <source>
        <dbReference type="Google" id="ProtNLM"/>
    </source>
</evidence>
<protein>
    <recommendedName>
        <fullName evidence="3">C-type lectin domain-containing protein</fullName>
    </recommendedName>
</protein>
<dbReference type="PANTHER" id="PTHR23124">
    <property type="entry name" value="C-TYPE LECTIN DOMAIN-CONTAINING PROTEIN-RELATED-RELATED"/>
    <property type="match status" value="1"/>
</dbReference>
<dbReference type="SUPFAM" id="SSF56436">
    <property type="entry name" value="C-type lectin-like"/>
    <property type="match status" value="1"/>
</dbReference>
<dbReference type="EnsemblMetazoa" id="CJA08460b.1">
    <property type="protein sequence ID" value="CJA08460b.1"/>
    <property type="gene ID" value="WBGene00127665"/>
</dbReference>
<accession>A0A8R1HVD6</accession>